<evidence type="ECO:0000313" key="2">
    <source>
        <dbReference type="Proteomes" id="UP001367508"/>
    </source>
</evidence>
<dbReference type="AlphaFoldDB" id="A0AAN9QLW0"/>
<keyword evidence="2" id="KW-1185">Reference proteome</keyword>
<name>A0AAN9QLW0_CANGL</name>
<accession>A0AAN9QLW0</accession>
<dbReference type="EMBL" id="JAYMYQ010000004">
    <property type="protein sequence ID" value="KAK7340489.1"/>
    <property type="molecule type" value="Genomic_DNA"/>
</dbReference>
<gene>
    <name evidence="1" type="ORF">VNO77_21194</name>
</gene>
<protein>
    <submittedName>
        <fullName evidence="1">Uncharacterized protein</fullName>
    </submittedName>
</protein>
<proteinExistence type="predicted"/>
<comment type="caution">
    <text evidence="1">The sequence shown here is derived from an EMBL/GenBank/DDBJ whole genome shotgun (WGS) entry which is preliminary data.</text>
</comment>
<sequence length="68" mass="8216">MDSEYLAIRVIRLRQSSCWRTHRYYAIISEIKNLHRHDWKVKFIMFFFDHPGKHSISKEASSLYSVVS</sequence>
<dbReference type="Proteomes" id="UP001367508">
    <property type="component" value="Unassembled WGS sequence"/>
</dbReference>
<reference evidence="1 2" key="1">
    <citation type="submission" date="2024-01" db="EMBL/GenBank/DDBJ databases">
        <title>The genomes of 5 underutilized Papilionoideae crops provide insights into root nodulation and disease resistanc.</title>
        <authorList>
            <person name="Jiang F."/>
        </authorList>
    </citation>
    <scope>NUCLEOTIDE SEQUENCE [LARGE SCALE GENOMIC DNA]</scope>
    <source>
        <strain evidence="1">LVBAO_FW01</strain>
        <tissue evidence="1">Leaves</tissue>
    </source>
</reference>
<organism evidence="1 2">
    <name type="scientific">Canavalia gladiata</name>
    <name type="common">Sword bean</name>
    <name type="synonym">Dolichos gladiatus</name>
    <dbReference type="NCBI Taxonomy" id="3824"/>
    <lineage>
        <taxon>Eukaryota</taxon>
        <taxon>Viridiplantae</taxon>
        <taxon>Streptophyta</taxon>
        <taxon>Embryophyta</taxon>
        <taxon>Tracheophyta</taxon>
        <taxon>Spermatophyta</taxon>
        <taxon>Magnoliopsida</taxon>
        <taxon>eudicotyledons</taxon>
        <taxon>Gunneridae</taxon>
        <taxon>Pentapetalae</taxon>
        <taxon>rosids</taxon>
        <taxon>fabids</taxon>
        <taxon>Fabales</taxon>
        <taxon>Fabaceae</taxon>
        <taxon>Papilionoideae</taxon>
        <taxon>50 kb inversion clade</taxon>
        <taxon>NPAAA clade</taxon>
        <taxon>indigoferoid/millettioid clade</taxon>
        <taxon>Phaseoleae</taxon>
        <taxon>Canavalia</taxon>
    </lineage>
</organism>
<evidence type="ECO:0000313" key="1">
    <source>
        <dbReference type="EMBL" id="KAK7340489.1"/>
    </source>
</evidence>